<keyword evidence="2" id="KW-1185">Reference proteome</keyword>
<reference evidence="1" key="1">
    <citation type="submission" date="2023-04" db="EMBL/GenBank/DDBJ databases">
        <title>Phytophthora fragariaefolia NBRC 109709.</title>
        <authorList>
            <person name="Ichikawa N."/>
            <person name="Sato H."/>
            <person name="Tonouchi N."/>
        </authorList>
    </citation>
    <scope>NUCLEOTIDE SEQUENCE</scope>
    <source>
        <strain evidence="1">NBRC 109709</strain>
    </source>
</reference>
<evidence type="ECO:0000313" key="2">
    <source>
        <dbReference type="Proteomes" id="UP001165121"/>
    </source>
</evidence>
<gene>
    <name evidence="1" type="ORF">Pfra01_001898100</name>
</gene>
<dbReference type="EMBL" id="BSXT01002402">
    <property type="protein sequence ID" value="GMF48753.1"/>
    <property type="molecule type" value="Genomic_DNA"/>
</dbReference>
<evidence type="ECO:0000313" key="1">
    <source>
        <dbReference type="EMBL" id="GMF48753.1"/>
    </source>
</evidence>
<dbReference type="AlphaFoldDB" id="A0A9W7CYC4"/>
<proteinExistence type="predicted"/>
<name>A0A9W7CYC4_9STRA</name>
<accession>A0A9W7CYC4</accession>
<sequence>MNPNDGRKPPDRRSLGVELLAASDKSTLNLETGNREPNPELARLQAEVIELRRQATATTNMVTEIEKMCAGFAQMMTAQAIHQAELAKLRSNAAATTELCAEIANRKAEL</sequence>
<organism evidence="1 2">
    <name type="scientific">Phytophthora fragariaefolia</name>
    <dbReference type="NCBI Taxonomy" id="1490495"/>
    <lineage>
        <taxon>Eukaryota</taxon>
        <taxon>Sar</taxon>
        <taxon>Stramenopiles</taxon>
        <taxon>Oomycota</taxon>
        <taxon>Peronosporomycetes</taxon>
        <taxon>Peronosporales</taxon>
        <taxon>Peronosporaceae</taxon>
        <taxon>Phytophthora</taxon>
    </lineage>
</organism>
<protein>
    <submittedName>
        <fullName evidence="1">Unnamed protein product</fullName>
    </submittedName>
</protein>
<comment type="caution">
    <text evidence="1">The sequence shown here is derived from an EMBL/GenBank/DDBJ whole genome shotgun (WGS) entry which is preliminary data.</text>
</comment>
<dbReference type="Proteomes" id="UP001165121">
    <property type="component" value="Unassembled WGS sequence"/>
</dbReference>